<dbReference type="SUPFAM" id="SSF56935">
    <property type="entry name" value="Porins"/>
    <property type="match status" value="1"/>
</dbReference>
<reference evidence="2 3" key="1">
    <citation type="submission" date="2019-09" db="EMBL/GenBank/DDBJ databases">
        <title>FDA dAtabase for Regulatory Grade micrObial Sequences (FDA-ARGOS): Supporting development and validation of Infectious Disease Dx tests.</title>
        <authorList>
            <person name="Sciortino C."/>
            <person name="Tallon L."/>
            <person name="Sadzewicz L."/>
            <person name="Vavikolanu K."/>
            <person name="Mehta A."/>
            <person name="Aluvathingal J."/>
            <person name="Nadendla S."/>
            <person name="Nandy P."/>
            <person name="Geyer C."/>
            <person name="Yan Y."/>
            <person name="Sichtig H."/>
        </authorList>
    </citation>
    <scope>NUCLEOTIDE SEQUENCE [LARGE SCALE GENOMIC DNA]</scope>
    <source>
        <strain evidence="2 3">FDAARGOS_643</strain>
    </source>
</reference>
<dbReference type="InterPro" id="IPR045748">
    <property type="entry name" value="DcaP"/>
</dbReference>
<organism evidence="2 3">
    <name type="scientific">Paracoccus yeei</name>
    <dbReference type="NCBI Taxonomy" id="147645"/>
    <lineage>
        <taxon>Bacteria</taxon>
        <taxon>Pseudomonadati</taxon>
        <taxon>Pseudomonadota</taxon>
        <taxon>Alphaproteobacteria</taxon>
        <taxon>Rhodobacterales</taxon>
        <taxon>Paracoccaceae</taxon>
        <taxon>Paracoccus</taxon>
    </lineage>
</organism>
<dbReference type="Pfam" id="PF19577">
    <property type="entry name" value="DcaP"/>
    <property type="match status" value="1"/>
</dbReference>
<evidence type="ECO:0008006" key="4">
    <source>
        <dbReference type="Google" id="ProtNLM"/>
    </source>
</evidence>
<dbReference type="AlphaFoldDB" id="A0A5P2QY75"/>
<dbReference type="RefSeq" id="WP_190941389.1">
    <property type="nucleotide sequence ID" value="NZ_CP038095.1"/>
</dbReference>
<sequence>MSRHLQRTKGEELVRKEKGGLLGCCAFIGLMTASSGASAQSLAELEARVAQLEAEKEKKGLVVSGSGMDLTFYGYVRADIYADSKYNMGPNNLGFANITSESPEDGKFGAHAYQTRIGVKGSTGDFRFNFEGDFYGSGGGSFRIRHAYGEYAGWLLGQTWSNWNADGNPAAMVDFNGVPGGAGYRAMQIRYTHAVSDALTASASIEDDYASYKSRPLLTGALRYTQGDTVYKLTVASRGLEDLAGDDVSGWGASLSAVAKPWEGGTVRGVYVIGEGVSSLLNYGNGIGQQAGQSTFKSGYDIDANGDPVRISGYGFDIAHAITPKLELSVSYGHYDYDDFAGMEALSVKDISTGFLTARYKPADNLLLAIEYQRLQRKEFGGAKVDNDRVNAMAQFSF</sequence>
<evidence type="ECO:0000313" key="3">
    <source>
        <dbReference type="Proteomes" id="UP000324507"/>
    </source>
</evidence>
<evidence type="ECO:0000313" key="2">
    <source>
        <dbReference type="EMBL" id="QEU09492.1"/>
    </source>
</evidence>
<proteinExistence type="predicted"/>
<dbReference type="Proteomes" id="UP000324507">
    <property type="component" value="Chromosome"/>
</dbReference>
<gene>
    <name evidence="2" type="ORF">FOB51_16605</name>
</gene>
<dbReference type="EMBL" id="CP044081">
    <property type="protein sequence ID" value="QEU09492.1"/>
    <property type="molecule type" value="Genomic_DNA"/>
</dbReference>
<feature type="coiled-coil region" evidence="1">
    <location>
        <begin position="35"/>
        <end position="62"/>
    </location>
</feature>
<keyword evidence="1" id="KW-0175">Coiled coil</keyword>
<evidence type="ECO:0000256" key="1">
    <source>
        <dbReference type="SAM" id="Coils"/>
    </source>
</evidence>
<protein>
    <recommendedName>
        <fullName evidence="4">Porin</fullName>
    </recommendedName>
</protein>
<name>A0A5P2QY75_9RHOB</name>
<accession>A0A5P2QY75</accession>